<accession>A0A974DES0</accession>
<feature type="region of interest" description="Disordered" evidence="1">
    <location>
        <begin position="35"/>
        <end position="59"/>
    </location>
</feature>
<evidence type="ECO:0000313" key="2">
    <source>
        <dbReference type="EMBL" id="OCT89262.1"/>
    </source>
</evidence>
<reference evidence="3" key="1">
    <citation type="journal article" date="2016" name="Nature">
        <title>Genome evolution in the allotetraploid frog Xenopus laevis.</title>
        <authorList>
            <person name="Session A.M."/>
            <person name="Uno Y."/>
            <person name="Kwon T."/>
            <person name="Chapman J.A."/>
            <person name="Toyoda A."/>
            <person name="Takahashi S."/>
            <person name="Fukui A."/>
            <person name="Hikosaka A."/>
            <person name="Suzuki A."/>
            <person name="Kondo M."/>
            <person name="van Heeringen S.J."/>
            <person name="Quigley I."/>
            <person name="Heinz S."/>
            <person name="Ogino H."/>
            <person name="Ochi H."/>
            <person name="Hellsten U."/>
            <person name="Lyons J.B."/>
            <person name="Simakov O."/>
            <person name="Putnam N."/>
            <person name="Stites J."/>
            <person name="Kuroki Y."/>
            <person name="Tanaka T."/>
            <person name="Michiue T."/>
            <person name="Watanabe M."/>
            <person name="Bogdanovic O."/>
            <person name="Lister R."/>
            <person name="Georgiou G."/>
            <person name="Paranjpe S.S."/>
            <person name="van Kruijsbergen I."/>
            <person name="Shu S."/>
            <person name="Carlson J."/>
            <person name="Kinoshita T."/>
            <person name="Ohta Y."/>
            <person name="Mawaribuchi S."/>
            <person name="Jenkins J."/>
            <person name="Grimwood J."/>
            <person name="Schmutz J."/>
            <person name="Mitros T."/>
            <person name="Mozaffari S.V."/>
            <person name="Suzuki Y."/>
            <person name="Haramoto Y."/>
            <person name="Yamamoto T.S."/>
            <person name="Takagi C."/>
            <person name="Heald R."/>
            <person name="Miller K."/>
            <person name="Haudenschild C."/>
            <person name="Kitzman J."/>
            <person name="Nakayama T."/>
            <person name="Izutsu Y."/>
            <person name="Robert J."/>
            <person name="Fortriede J."/>
            <person name="Burns K."/>
            <person name="Lotay V."/>
            <person name="Karimi K."/>
            <person name="Yasuoka Y."/>
            <person name="Dichmann D.S."/>
            <person name="Flajnik M.F."/>
            <person name="Houston D.W."/>
            <person name="Shendure J."/>
            <person name="DuPasquier L."/>
            <person name="Vize P.D."/>
            <person name="Zorn A.M."/>
            <person name="Ito M."/>
            <person name="Marcotte E.M."/>
            <person name="Wallingford J.B."/>
            <person name="Ito Y."/>
            <person name="Asashima M."/>
            <person name="Ueno N."/>
            <person name="Matsuda Y."/>
            <person name="Veenstra G.J."/>
            <person name="Fujiyama A."/>
            <person name="Harland R.M."/>
            <person name="Taira M."/>
            <person name="Rokhsar D.S."/>
        </authorList>
    </citation>
    <scope>NUCLEOTIDE SEQUENCE [LARGE SCALE GENOMIC DNA]</scope>
    <source>
        <strain evidence="3">J</strain>
    </source>
</reference>
<name>A0A974DES0_XENLA</name>
<protein>
    <recommendedName>
        <fullName evidence="4">GIY-YIG domain-containing protein</fullName>
    </recommendedName>
</protein>
<proteinExistence type="predicted"/>
<dbReference type="Proteomes" id="UP000694892">
    <property type="component" value="Chromosome 3L"/>
</dbReference>
<dbReference type="AlphaFoldDB" id="A0A974DES0"/>
<gene>
    <name evidence="2" type="ORF">XELAEV_18017881mg</name>
</gene>
<sequence>MELQPMEAAEYIYRTSTPSIQTAPIVKEMTVCSSLQGPAENGTSSRKVTNTPPSTGTPDKKLIYLQIRQPGIPTNVFEMPTTGLYVGVTGQTLRQQMNSHIKHGNTDAPVAAHFCSNTHGIKDFRVTVLKGNFKTQQERKEWEFELMRKYNTLECGLNRDRSFMFRYDFN</sequence>
<evidence type="ECO:0000256" key="1">
    <source>
        <dbReference type="SAM" id="MobiDB-lite"/>
    </source>
</evidence>
<dbReference type="EMBL" id="CM004470">
    <property type="protein sequence ID" value="OCT89262.1"/>
    <property type="molecule type" value="Genomic_DNA"/>
</dbReference>
<evidence type="ECO:0008006" key="4">
    <source>
        <dbReference type="Google" id="ProtNLM"/>
    </source>
</evidence>
<organism evidence="2 3">
    <name type="scientific">Xenopus laevis</name>
    <name type="common">African clawed frog</name>
    <dbReference type="NCBI Taxonomy" id="8355"/>
    <lineage>
        <taxon>Eukaryota</taxon>
        <taxon>Metazoa</taxon>
        <taxon>Chordata</taxon>
        <taxon>Craniata</taxon>
        <taxon>Vertebrata</taxon>
        <taxon>Euteleostomi</taxon>
        <taxon>Amphibia</taxon>
        <taxon>Batrachia</taxon>
        <taxon>Anura</taxon>
        <taxon>Pipoidea</taxon>
        <taxon>Pipidae</taxon>
        <taxon>Xenopodinae</taxon>
        <taxon>Xenopus</taxon>
        <taxon>Xenopus</taxon>
    </lineage>
</organism>
<evidence type="ECO:0000313" key="3">
    <source>
        <dbReference type="Proteomes" id="UP000694892"/>
    </source>
</evidence>
<feature type="compositionally biased region" description="Polar residues" evidence="1">
    <location>
        <begin position="35"/>
        <end position="57"/>
    </location>
</feature>